<dbReference type="RefSeq" id="WP_015280857.1">
    <property type="nucleotide sequence ID" value="NC_019940.1"/>
</dbReference>
<dbReference type="InterPro" id="IPR023346">
    <property type="entry name" value="Lysozyme-like_dom_sf"/>
</dbReference>
<dbReference type="AlphaFoldDB" id="L0GXJ4"/>
<dbReference type="PANTHER" id="PTHR37423">
    <property type="entry name" value="SOLUBLE LYTIC MUREIN TRANSGLYCOSYLASE-RELATED"/>
    <property type="match status" value="1"/>
</dbReference>
<dbReference type="PROSITE" id="PS00922">
    <property type="entry name" value="TRANSGLYCOSYLASE"/>
    <property type="match status" value="1"/>
</dbReference>
<dbReference type="eggNOG" id="COG0741">
    <property type="taxonomic scope" value="Bacteria"/>
</dbReference>
<organism evidence="5 6">
    <name type="scientific">Thioflavicoccus mobilis 8321</name>
    <dbReference type="NCBI Taxonomy" id="765912"/>
    <lineage>
        <taxon>Bacteria</taxon>
        <taxon>Pseudomonadati</taxon>
        <taxon>Pseudomonadota</taxon>
        <taxon>Gammaproteobacteria</taxon>
        <taxon>Chromatiales</taxon>
        <taxon>Chromatiaceae</taxon>
        <taxon>Thioflavicoccus</taxon>
    </lineage>
</organism>
<dbReference type="Pfam" id="PF13511">
    <property type="entry name" value="DUF4124"/>
    <property type="match status" value="1"/>
</dbReference>
<keyword evidence="6" id="KW-1185">Reference proteome</keyword>
<feature type="chain" id="PRO_5003943192" evidence="2">
    <location>
        <begin position="22"/>
        <end position="225"/>
    </location>
</feature>
<dbReference type="GO" id="GO:0016020">
    <property type="term" value="C:membrane"/>
    <property type="evidence" value="ECO:0007669"/>
    <property type="project" value="InterPro"/>
</dbReference>
<dbReference type="GO" id="GO:0000270">
    <property type="term" value="P:peptidoglycan metabolic process"/>
    <property type="evidence" value="ECO:0007669"/>
    <property type="project" value="InterPro"/>
</dbReference>
<dbReference type="Gene3D" id="1.10.530.10">
    <property type="match status" value="1"/>
</dbReference>
<dbReference type="InterPro" id="IPR008258">
    <property type="entry name" value="Transglycosylase_SLT_dom_1"/>
</dbReference>
<dbReference type="InterPro" id="IPR025392">
    <property type="entry name" value="DUF4124"/>
</dbReference>
<dbReference type="HOGENOM" id="CLU_065765_1_0_6"/>
<proteinExistence type="inferred from homology"/>
<dbReference type="InterPro" id="IPR000189">
    <property type="entry name" value="Transglyc_AS"/>
</dbReference>
<dbReference type="STRING" id="765912.Thimo_1951"/>
<dbReference type="CDD" id="cd00254">
    <property type="entry name" value="LT-like"/>
    <property type="match status" value="1"/>
</dbReference>
<dbReference type="PANTHER" id="PTHR37423:SF2">
    <property type="entry name" value="MEMBRANE-BOUND LYTIC MUREIN TRANSGLYCOSYLASE C"/>
    <property type="match status" value="1"/>
</dbReference>
<evidence type="ECO:0000256" key="1">
    <source>
        <dbReference type="ARBA" id="ARBA00007734"/>
    </source>
</evidence>
<dbReference type="EMBL" id="CP003051">
    <property type="protein sequence ID" value="AGA90716.1"/>
    <property type="molecule type" value="Genomic_DNA"/>
</dbReference>
<sequence length="225" mass="25120">MACARLCILVLLCSMAGPALSDVFKYVDAQGNVIFTDKPVVRKDLNLAWQRPTKSLTDENQRAQRRVLAYNRVISSGKARRKESFAGRRADYDEAIRSVALRYRLAPALLHAVIRAESAYDAGAVSQAGAIGLMQLIPATAKRYNVRDIRDPVDNLRGGAAYLRDLLDLFDQDLSLALAGYNAGENAVIRYGRKIPPYPETQTYVRKVLQFYWAEQAALTRLAVR</sequence>
<gene>
    <name evidence="5" type="ORF">Thimo_1951</name>
</gene>
<reference evidence="5 6" key="1">
    <citation type="submission" date="2011-09" db="EMBL/GenBank/DDBJ databases">
        <title>Complete sequence of chromosome of Thioflavicoccus mobilis 8321.</title>
        <authorList>
            <consortium name="US DOE Joint Genome Institute"/>
            <person name="Lucas S."/>
            <person name="Han J."/>
            <person name="Lapidus A."/>
            <person name="Cheng J.-F."/>
            <person name="Goodwin L."/>
            <person name="Pitluck S."/>
            <person name="Peters L."/>
            <person name="Ovchinnikova G."/>
            <person name="Lu M."/>
            <person name="Detter J.C."/>
            <person name="Han C."/>
            <person name="Tapia R."/>
            <person name="Land M."/>
            <person name="Hauser L."/>
            <person name="Kyrpides N."/>
            <person name="Ivanova N."/>
            <person name="Pagani I."/>
            <person name="Vogl K."/>
            <person name="Liu Z."/>
            <person name="Imhoff J."/>
            <person name="Thiel V."/>
            <person name="Frigaard N.-U."/>
            <person name="Bryant D."/>
            <person name="Woyke T."/>
        </authorList>
    </citation>
    <scope>NUCLEOTIDE SEQUENCE [LARGE SCALE GENOMIC DNA]</scope>
    <source>
        <strain evidence="5 6">8321</strain>
    </source>
</reference>
<feature type="signal peptide" evidence="2">
    <location>
        <begin position="1"/>
        <end position="21"/>
    </location>
</feature>
<evidence type="ECO:0000313" key="5">
    <source>
        <dbReference type="EMBL" id="AGA90716.1"/>
    </source>
</evidence>
<dbReference type="GO" id="GO:0008933">
    <property type="term" value="F:peptidoglycan lytic transglycosylase activity"/>
    <property type="evidence" value="ECO:0007669"/>
    <property type="project" value="InterPro"/>
</dbReference>
<comment type="similarity">
    <text evidence="1">Belongs to the transglycosylase Slt family.</text>
</comment>
<evidence type="ECO:0000259" key="3">
    <source>
        <dbReference type="Pfam" id="PF01464"/>
    </source>
</evidence>
<evidence type="ECO:0000256" key="2">
    <source>
        <dbReference type="SAM" id="SignalP"/>
    </source>
</evidence>
<dbReference type="SUPFAM" id="SSF53955">
    <property type="entry name" value="Lysozyme-like"/>
    <property type="match status" value="1"/>
</dbReference>
<name>L0GXJ4_9GAMM</name>
<protein>
    <submittedName>
        <fullName evidence="5">Soluble lytic murein transglycosylase-like protein</fullName>
    </submittedName>
</protein>
<evidence type="ECO:0000259" key="4">
    <source>
        <dbReference type="Pfam" id="PF13511"/>
    </source>
</evidence>
<feature type="domain" description="DUF4124" evidence="4">
    <location>
        <begin position="11"/>
        <end position="51"/>
    </location>
</feature>
<dbReference type="KEGG" id="tmb:Thimo_1951"/>
<dbReference type="Pfam" id="PF01464">
    <property type="entry name" value="SLT"/>
    <property type="match status" value="1"/>
</dbReference>
<dbReference type="Proteomes" id="UP000010816">
    <property type="component" value="Chromosome"/>
</dbReference>
<evidence type="ECO:0000313" key="6">
    <source>
        <dbReference type="Proteomes" id="UP000010816"/>
    </source>
</evidence>
<dbReference type="OrthoDB" id="92254at2"/>
<feature type="domain" description="Transglycosylase SLT" evidence="3">
    <location>
        <begin position="95"/>
        <end position="193"/>
    </location>
</feature>
<accession>L0GXJ4</accession>
<keyword evidence="2" id="KW-0732">Signal</keyword>